<sequence>MGAFYMLPKIRKPGNPGRPIITGMRALTEQISDPIENILKLLDIKTESFIQDTTDFLNKLNQKNELPENTILVKRDVESMDSNIPHKDGIEAYIKFLSSHKPTHKYDSAIITQLIE</sequence>
<proteinExistence type="predicted"/>
<organism evidence="1 2">
    <name type="scientific">Pelobates cultripes</name>
    <name type="common">Western spadefoot toad</name>
    <dbReference type="NCBI Taxonomy" id="61616"/>
    <lineage>
        <taxon>Eukaryota</taxon>
        <taxon>Metazoa</taxon>
        <taxon>Chordata</taxon>
        <taxon>Craniata</taxon>
        <taxon>Vertebrata</taxon>
        <taxon>Euteleostomi</taxon>
        <taxon>Amphibia</taxon>
        <taxon>Batrachia</taxon>
        <taxon>Anura</taxon>
        <taxon>Pelobatoidea</taxon>
        <taxon>Pelobatidae</taxon>
        <taxon>Pelobates</taxon>
    </lineage>
</organism>
<dbReference type="PANTHER" id="PTHR21301">
    <property type="entry name" value="REVERSE TRANSCRIPTASE"/>
    <property type="match status" value="1"/>
</dbReference>
<keyword evidence="2" id="KW-1185">Reference proteome</keyword>
<gene>
    <name evidence="1" type="ORF">PECUL_23A032643</name>
</gene>
<evidence type="ECO:0000313" key="1">
    <source>
        <dbReference type="EMBL" id="CAH2248568.1"/>
    </source>
</evidence>
<dbReference type="EMBL" id="OW240913">
    <property type="protein sequence ID" value="CAH2248568.1"/>
    <property type="molecule type" value="Genomic_DNA"/>
</dbReference>
<dbReference type="Proteomes" id="UP001295444">
    <property type="component" value="Chromosome 02"/>
</dbReference>
<protein>
    <submittedName>
        <fullName evidence="1">Uncharacterized protein</fullName>
    </submittedName>
</protein>
<accession>A0AAD1VRU5</accession>
<evidence type="ECO:0000313" key="2">
    <source>
        <dbReference type="Proteomes" id="UP001295444"/>
    </source>
</evidence>
<dbReference type="PANTHER" id="PTHR21301:SF10">
    <property type="entry name" value="REVERSE TRANSCRIPTASE DOMAIN-CONTAINING PROTEIN"/>
    <property type="match status" value="1"/>
</dbReference>
<name>A0AAD1VRU5_PELCU</name>
<dbReference type="AlphaFoldDB" id="A0AAD1VRU5"/>
<reference evidence="1" key="1">
    <citation type="submission" date="2022-03" db="EMBL/GenBank/DDBJ databases">
        <authorList>
            <person name="Alioto T."/>
            <person name="Alioto T."/>
            <person name="Gomez Garrido J."/>
        </authorList>
    </citation>
    <scope>NUCLEOTIDE SEQUENCE</scope>
</reference>